<feature type="region of interest" description="Disordered" evidence="1">
    <location>
        <begin position="107"/>
        <end position="147"/>
    </location>
</feature>
<accession>A0A319ASM9</accession>
<keyword evidence="2" id="KW-0812">Transmembrane</keyword>
<keyword evidence="2" id="KW-1133">Transmembrane helix</keyword>
<feature type="compositionally biased region" description="Polar residues" evidence="1">
    <location>
        <begin position="107"/>
        <end position="118"/>
    </location>
</feature>
<feature type="transmembrane region" description="Helical" evidence="2">
    <location>
        <begin position="52"/>
        <end position="76"/>
    </location>
</feature>
<proteinExistence type="predicted"/>
<dbReference type="OrthoDB" id="5425637at2759"/>
<feature type="compositionally biased region" description="Basic and acidic residues" evidence="1">
    <location>
        <begin position="133"/>
        <end position="144"/>
    </location>
</feature>
<dbReference type="GeneID" id="37075242"/>
<keyword evidence="2" id="KW-0472">Membrane</keyword>
<evidence type="ECO:0008006" key="6">
    <source>
        <dbReference type="Google" id="ProtNLM"/>
    </source>
</evidence>
<keyword evidence="5" id="KW-1185">Reference proteome</keyword>
<dbReference type="AlphaFoldDB" id="A0A319ASM9"/>
<dbReference type="Proteomes" id="UP000248349">
    <property type="component" value="Unassembled WGS sequence"/>
</dbReference>
<protein>
    <recommendedName>
        <fullName evidence="6">Mid2 domain-containing protein</fullName>
    </recommendedName>
</protein>
<sequence length="172" mass="18888">MSSQRLPLPILIIVTVLNTPTFAQSVLQEVDGQQQKDDTSSSDTKSISSKGMIILCTIVALVIVVGISFTTIFIVFKKRRWQMREALYSTDSVAPDILERGSVVKTPTSQVSHVQHTPTRSETRSGSRTQEAAVHRDGRFEKPGDGVSETAAAATHRGWGSLFSFGRTQIRQ</sequence>
<evidence type="ECO:0000313" key="4">
    <source>
        <dbReference type="EMBL" id="PYH49262.1"/>
    </source>
</evidence>
<evidence type="ECO:0000313" key="5">
    <source>
        <dbReference type="Proteomes" id="UP000248349"/>
    </source>
</evidence>
<feature type="chain" id="PRO_5016466494" description="Mid2 domain-containing protein" evidence="3">
    <location>
        <begin position="24"/>
        <end position="172"/>
    </location>
</feature>
<keyword evidence="3" id="KW-0732">Signal</keyword>
<reference evidence="4 5" key="1">
    <citation type="submission" date="2016-12" db="EMBL/GenBank/DDBJ databases">
        <title>The genomes of Aspergillus section Nigri reveals drivers in fungal speciation.</title>
        <authorList>
            <consortium name="DOE Joint Genome Institute"/>
            <person name="Vesth T.C."/>
            <person name="Nybo J."/>
            <person name="Theobald S."/>
            <person name="Brandl J."/>
            <person name="Frisvad J.C."/>
            <person name="Nielsen K.F."/>
            <person name="Lyhne E.K."/>
            <person name="Kogle M.E."/>
            <person name="Kuo A."/>
            <person name="Riley R."/>
            <person name="Clum A."/>
            <person name="Nolan M."/>
            <person name="Lipzen A."/>
            <person name="Salamov A."/>
            <person name="Henrissat B."/>
            <person name="Wiebenga A."/>
            <person name="De Vries R.P."/>
            <person name="Grigoriev I.V."/>
            <person name="Mortensen U.H."/>
            <person name="Andersen M.R."/>
            <person name="Baker S.E."/>
        </authorList>
    </citation>
    <scope>NUCLEOTIDE SEQUENCE [LARGE SCALE GENOMIC DNA]</scope>
    <source>
        <strain evidence="4 5">JOP 1030-1</strain>
    </source>
</reference>
<feature type="signal peptide" evidence="3">
    <location>
        <begin position="1"/>
        <end position="23"/>
    </location>
</feature>
<evidence type="ECO:0000256" key="3">
    <source>
        <dbReference type="SAM" id="SignalP"/>
    </source>
</evidence>
<evidence type="ECO:0000256" key="2">
    <source>
        <dbReference type="SAM" id="Phobius"/>
    </source>
</evidence>
<gene>
    <name evidence="4" type="ORF">BP01DRAFT_352789</name>
</gene>
<evidence type="ECO:0000256" key="1">
    <source>
        <dbReference type="SAM" id="MobiDB-lite"/>
    </source>
</evidence>
<dbReference type="RefSeq" id="XP_025435244.1">
    <property type="nucleotide sequence ID" value="XM_025574014.1"/>
</dbReference>
<dbReference type="EMBL" id="KZ821219">
    <property type="protein sequence ID" value="PYH49262.1"/>
    <property type="molecule type" value="Genomic_DNA"/>
</dbReference>
<name>A0A319ASM9_9EURO</name>
<organism evidence="4 5">
    <name type="scientific">Aspergillus saccharolyticus JOP 1030-1</name>
    <dbReference type="NCBI Taxonomy" id="1450539"/>
    <lineage>
        <taxon>Eukaryota</taxon>
        <taxon>Fungi</taxon>
        <taxon>Dikarya</taxon>
        <taxon>Ascomycota</taxon>
        <taxon>Pezizomycotina</taxon>
        <taxon>Eurotiomycetes</taxon>
        <taxon>Eurotiomycetidae</taxon>
        <taxon>Eurotiales</taxon>
        <taxon>Aspergillaceae</taxon>
        <taxon>Aspergillus</taxon>
        <taxon>Aspergillus subgen. Circumdati</taxon>
    </lineage>
</organism>